<evidence type="ECO:0000313" key="2">
    <source>
        <dbReference type="Proteomes" id="UP000704712"/>
    </source>
</evidence>
<sequence>MPLTSKRPTGDSEEVLHTSGFRWNVDDRTQCAPPEVDVACAGGPQMPLGPYLCLRVHHPA</sequence>
<dbReference type="AlphaFoldDB" id="A0A8S9UL64"/>
<organism evidence="1 2">
    <name type="scientific">Phytophthora infestans</name>
    <name type="common">Potato late blight agent</name>
    <name type="synonym">Botrytis infestans</name>
    <dbReference type="NCBI Taxonomy" id="4787"/>
    <lineage>
        <taxon>Eukaryota</taxon>
        <taxon>Sar</taxon>
        <taxon>Stramenopiles</taxon>
        <taxon>Oomycota</taxon>
        <taxon>Peronosporomycetes</taxon>
        <taxon>Peronosporales</taxon>
        <taxon>Peronosporaceae</taxon>
        <taxon>Phytophthora</taxon>
    </lineage>
</organism>
<gene>
    <name evidence="1" type="ORF">GN958_ATG09387</name>
</gene>
<evidence type="ECO:0000313" key="1">
    <source>
        <dbReference type="EMBL" id="KAF4141416.1"/>
    </source>
</evidence>
<comment type="caution">
    <text evidence="1">The sequence shown here is derived from an EMBL/GenBank/DDBJ whole genome shotgun (WGS) entry which is preliminary data.</text>
</comment>
<dbReference type="EMBL" id="JAACNO010001350">
    <property type="protein sequence ID" value="KAF4141416.1"/>
    <property type="molecule type" value="Genomic_DNA"/>
</dbReference>
<accession>A0A8S9UL64</accession>
<name>A0A8S9UL64_PHYIN</name>
<proteinExistence type="predicted"/>
<reference evidence="1" key="1">
    <citation type="submission" date="2020-03" db="EMBL/GenBank/DDBJ databases">
        <title>Hybrid Assembly of Korean Phytophthora infestans isolates.</title>
        <authorList>
            <person name="Prokchorchik M."/>
            <person name="Lee Y."/>
            <person name="Seo J."/>
            <person name="Cho J.-H."/>
            <person name="Park Y.-E."/>
            <person name="Jang D.-C."/>
            <person name="Im J.-S."/>
            <person name="Choi J.-G."/>
            <person name="Park H.-J."/>
            <person name="Lee G.-B."/>
            <person name="Lee Y.-G."/>
            <person name="Hong S.-Y."/>
            <person name="Cho K."/>
            <person name="Sohn K.H."/>
        </authorList>
    </citation>
    <scope>NUCLEOTIDE SEQUENCE</scope>
    <source>
        <strain evidence="1">KR_2_A2</strain>
    </source>
</reference>
<dbReference type="Proteomes" id="UP000704712">
    <property type="component" value="Unassembled WGS sequence"/>
</dbReference>
<protein>
    <submittedName>
        <fullName evidence="1">Uncharacterized protein</fullName>
    </submittedName>
</protein>